<name>A0A9P4NN89_9PEZI</name>
<organism evidence="1 2">
    <name type="scientific">Tothia fuscella</name>
    <dbReference type="NCBI Taxonomy" id="1048955"/>
    <lineage>
        <taxon>Eukaryota</taxon>
        <taxon>Fungi</taxon>
        <taxon>Dikarya</taxon>
        <taxon>Ascomycota</taxon>
        <taxon>Pezizomycotina</taxon>
        <taxon>Dothideomycetes</taxon>
        <taxon>Pleosporomycetidae</taxon>
        <taxon>Venturiales</taxon>
        <taxon>Cylindrosympodiaceae</taxon>
        <taxon>Tothia</taxon>
    </lineage>
</organism>
<dbReference type="EMBL" id="MU007057">
    <property type="protein sequence ID" value="KAF2427824.1"/>
    <property type="molecule type" value="Genomic_DNA"/>
</dbReference>
<sequence length="225" mass="25888">MKFPAEIRNTIYTHIVHHNVKQGDQKWRAVRLAKVSRQVRHEAMHIYHGNATFRIPFGRLKSWMEMIEKGYDLRSVKNVKVLMPPNFYTISSTFHLDIVLRLQCITSMLGLPSKISFVHHTYPPGTPSHDSPMPKLNERLARINLSTCIALMASCPTWPRVLANCDGHIRRIDCKGALWLNYDDLKFALGAKADFKLTVCGKTGRIRLWVLRPDSRQVGTRNAMR</sequence>
<dbReference type="AlphaFoldDB" id="A0A9P4NN89"/>
<reference evidence="1" key="1">
    <citation type="journal article" date="2020" name="Stud. Mycol.">
        <title>101 Dothideomycetes genomes: a test case for predicting lifestyles and emergence of pathogens.</title>
        <authorList>
            <person name="Haridas S."/>
            <person name="Albert R."/>
            <person name="Binder M."/>
            <person name="Bloem J."/>
            <person name="Labutti K."/>
            <person name="Salamov A."/>
            <person name="Andreopoulos B."/>
            <person name="Baker S."/>
            <person name="Barry K."/>
            <person name="Bills G."/>
            <person name="Bluhm B."/>
            <person name="Cannon C."/>
            <person name="Castanera R."/>
            <person name="Culley D."/>
            <person name="Daum C."/>
            <person name="Ezra D."/>
            <person name="Gonzalez J."/>
            <person name="Henrissat B."/>
            <person name="Kuo A."/>
            <person name="Liang C."/>
            <person name="Lipzen A."/>
            <person name="Lutzoni F."/>
            <person name="Magnuson J."/>
            <person name="Mondo S."/>
            <person name="Nolan M."/>
            <person name="Ohm R."/>
            <person name="Pangilinan J."/>
            <person name="Park H.-J."/>
            <person name="Ramirez L."/>
            <person name="Alfaro M."/>
            <person name="Sun H."/>
            <person name="Tritt A."/>
            <person name="Yoshinaga Y."/>
            <person name="Zwiers L.-H."/>
            <person name="Turgeon B."/>
            <person name="Goodwin S."/>
            <person name="Spatafora J."/>
            <person name="Crous P."/>
            <person name="Grigoriev I."/>
        </authorList>
    </citation>
    <scope>NUCLEOTIDE SEQUENCE</scope>
    <source>
        <strain evidence="1">CBS 130266</strain>
    </source>
</reference>
<keyword evidence="2" id="KW-1185">Reference proteome</keyword>
<evidence type="ECO:0000313" key="2">
    <source>
        <dbReference type="Proteomes" id="UP000800235"/>
    </source>
</evidence>
<evidence type="ECO:0000313" key="1">
    <source>
        <dbReference type="EMBL" id="KAF2427824.1"/>
    </source>
</evidence>
<dbReference type="Proteomes" id="UP000800235">
    <property type="component" value="Unassembled WGS sequence"/>
</dbReference>
<accession>A0A9P4NN89</accession>
<gene>
    <name evidence="1" type="ORF">EJ08DRAFT_332685</name>
</gene>
<proteinExistence type="predicted"/>
<comment type="caution">
    <text evidence="1">The sequence shown here is derived from an EMBL/GenBank/DDBJ whole genome shotgun (WGS) entry which is preliminary data.</text>
</comment>
<protein>
    <submittedName>
        <fullName evidence="1">Uncharacterized protein</fullName>
    </submittedName>
</protein>